<sequence length="62" mass="7208">MMEENKLLGYLKANHIKQQQVAKIIGRSLSATNRKINNHTDFTKREIQKLHDLLNIPIDVII</sequence>
<dbReference type="AlphaFoldDB" id="A0A347ST46"/>
<dbReference type="KEGG" id="lbm:DS830_06830"/>
<dbReference type="OrthoDB" id="2307759at2"/>
<gene>
    <name evidence="1" type="ORF">DS831_09080</name>
</gene>
<dbReference type="InterPro" id="IPR010982">
    <property type="entry name" value="Lambda_DNA-bd_dom_sf"/>
</dbReference>
<protein>
    <submittedName>
        <fullName evidence="1">Uncharacterized protein</fullName>
    </submittedName>
</protein>
<dbReference type="Proteomes" id="UP000284109">
    <property type="component" value="Unassembled WGS sequence"/>
</dbReference>
<evidence type="ECO:0000313" key="2">
    <source>
        <dbReference type="Proteomes" id="UP000284109"/>
    </source>
</evidence>
<dbReference type="EMBL" id="QOCR01000008">
    <property type="protein sequence ID" value="RHW49194.1"/>
    <property type="molecule type" value="Genomic_DNA"/>
</dbReference>
<proteinExistence type="predicted"/>
<name>A0A347ST46_9LACO</name>
<accession>A0A347ST46</accession>
<dbReference type="SUPFAM" id="SSF47413">
    <property type="entry name" value="lambda repressor-like DNA-binding domains"/>
    <property type="match status" value="1"/>
</dbReference>
<evidence type="ECO:0000313" key="1">
    <source>
        <dbReference type="EMBL" id="RHW49194.1"/>
    </source>
</evidence>
<comment type="caution">
    <text evidence="1">The sequence shown here is derived from an EMBL/GenBank/DDBJ whole genome shotgun (WGS) entry which is preliminary data.</text>
</comment>
<keyword evidence="2" id="KW-1185">Reference proteome</keyword>
<dbReference type="RefSeq" id="WP_118903023.1">
    <property type="nucleotide sequence ID" value="NZ_CP031513.1"/>
</dbReference>
<organism evidence="1 2">
    <name type="scientific">Bombilactobacillus bombi</name>
    <dbReference type="NCBI Taxonomy" id="1303590"/>
    <lineage>
        <taxon>Bacteria</taxon>
        <taxon>Bacillati</taxon>
        <taxon>Bacillota</taxon>
        <taxon>Bacilli</taxon>
        <taxon>Lactobacillales</taxon>
        <taxon>Lactobacillaceae</taxon>
        <taxon>Bombilactobacillus</taxon>
    </lineage>
</organism>
<dbReference type="Gene3D" id="1.10.260.40">
    <property type="entry name" value="lambda repressor-like DNA-binding domains"/>
    <property type="match status" value="1"/>
</dbReference>
<reference evidence="1 2" key="1">
    <citation type="submission" date="2018-07" db="EMBL/GenBank/DDBJ databases">
        <title>Genome sequences of six Lactobacillus spp. isolated from bumble bee guts.</title>
        <authorList>
            <person name="Motta E.V.S."/>
            <person name="Moran N.A."/>
        </authorList>
    </citation>
    <scope>NUCLEOTIDE SEQUENCE [LARGE SCALE GENOMIC DNA]</scope>
    <source>
        <strain evidence="1 2">BI-1.1</strain>
    </source>
</reference>
<dbReference type="GO" id="GO:0003677">
    <property type="term" value="F:DNA binding"/>
    <property type="evidence" value="ECO:0007669"/>
    <property type="project" value="InterPro"/>
</dbReference>